<dbReference type="HOGENOM" id="CLU_1857855_0_0_1"/>
<evidence type="ECO:0000256" key="1">
    <source>
        <dbReference type="SAM" id="Phobius"/>
    </source>
</evidence>
<dbReference type="GO" id="GO:0046872">
    <property type="term" value="F:metal ion binding"/>
    <property type="evidence" value="ECO:0007669"/>
    <property type="project" value="InterPro"/>
</dbReference>
<proteinExistence type="predicted"/>
<keyword evidence="1" id="KW-0472">Membrane</keyword>
<evidence type="ECO:0000313" key="3">
    <source>
        <dbReference type="Proteomes" id="UP000009022"/>
    </source>
</evidence>
<dbReference type="GeneID" id="6752293"/>
<gene>
    <name evidence="2" type="ORF">TRIADDRAFT_54666</name>
</gene>
<name>B3RSN2_TRIAD</name>
<dbReference type="Proteomes" id="UP000009022">
    <property type="component" value="Unassembled WGS sequence"/>
</dbReference>
<dbReference type="SUPFAM" id="SSF49363">
    <property type="entry name" value="Purple acid phosphatase, N-terminal domain"/>
    <property type="match status" value="1"/>
</dbReference>
<keyword evidence="1" id="KW-0812">Transmembrane</keyword>
<dbReference type="InterPro" id="IPR008963">
    <property type="entry name" value="Purple_acid_Pase-like_N"/>
</dbReference>
<dbReference type="KEGG" id="tad:TRIADDRAFT_54666"/>
<dbReference type="RefSeq" id="XP_002111080.1">
    <property type="nucleotide sequence ID" value="XM_002111044.1"/>
</dbReference>
<dbReference type="CTD" id="6752293"/>
<dbReference type="AlphaFoldDB" id="B3RSN2"/>
<organism evidence="2 3">
    <name type="scientific">Trichoplax adhaerens</name>
    <name type="common">Trichoplax reptans</name>
    <dbReference type="NCBI Taxonomy" id="10228"/>
    <lineage>
        <taxon>Eukaryota</taxon>
        <taxon>Metazoa</taxon>
        <taxon>Placozoa</taxon>
        <taxon>Uniplacotomia</taxon>
        <taxon>Trichoplacea</taxon>
        <taxon>Trichoplacidae</taxon>
        <taxon>Trichoplax</taxon>
    </lineage>
</organism>
<dbReference type="InParanoid" id="B3RSN2"/>
<sequence length="138" mass="15737">MVSSSFILSLIFIYLFTGVVYYLPGSNHRNHIHHDNRDYSILERNCRQPEQIHLSVTGKPSERVISFVVQIKTCPSQSSLRYGVNPNDLSQHGQIHCHEFAAVKSATGRRNRIISILYTKSLKCFPHIEVKCDQIAPS</sequence>
<protein>
    <submittedName>
        <fullName evidence="2">Uncharacterized protein</fullName>
    </submittedName>
</protein>
<dbReference type="EMBL" id="DS985243">
    <property type="protein sequence ID" value="EDV27084.1"/>
    <property type="molecule type" value="Genomic_DNA"/>
</dbReference>
<keyword evidence="3" id="KW-1185">Reference proteome</keyword>
<evidence type="ECO:0000313" key="2">
    <source>
        <dbReference type="EMBL" id="EDV27084.1"/>
    </source>
</evidence>
<accession>B3RSN2</accession>
<dbReference type="OrthoDB" id="45007at2759"/>
<dbReference type="GO" id="GO:0003993">
    <property type="term" value="F:acid phosphatase activity"/>
    <property type="evidence" value="ECO:0007669"/>
    <property type="project" value="InterPro"/>
</dbReference>
<reference evidence="2 3" key="1">
    <citation type="journal article" date="2008" name="Nature">
        <title>The Trichoplax genome and the nature of placozoans.</title>
        <authorList>
            <person name="Srivastava M."/>
            <person name="Begovic E."/>
            <person name="Chapman J."/>
            <person name="Putnam N.H."/>
            <person name="Hellsten U."/>
            <person name="Kawashima T."/>
            <person name="Kuo A."/>
            <person name="Mitros T."/>
            <person name="Salamov A."/>
            <person name="Carpenter M.L."/>
            <person name="Signorovitch A.Y."/>
            <person name="Moreno M.A."/>
            <person name="Kamm K."/>
            <person name="Grimwood J."/>
            <person name="Schmutz J."/>
            <person name="Shapiro H."/>
            <person name="Grigoriev I.V."/>
            <person name="Buss L.W."/>
            <person name="Schierwater B."/>
            <person name="Dellaporta S.L."/>
            <person name="Rokhsar D.S."/>
        </authorList>
    </citation>
    <scope>NUCLEOTIDE SEQUENCE [LARGE SCALE GENOMIC DNA]</scope>
    <source>
        <strain evidence="2 3">Grell-BS-1999</strain>
    </source>
</reference>
<feature type="transmembrane region" description="Helical" evidence="1">
    <location>
        <begin position="6"/>
        <end position="23"/>
    </location>
</feature>
<keyword evidence="1" id="KW-1133">Transmembrane helix</keyword>